<dbReference type="InterPro" id="IPR000719">
    <property type="entry name" value="Prot_kinase_dom"/>
</dbReference>
<feature type="repeat" description="RCC1" evidence="21">
    <location>
        <begin position="1153"/>
        <end position="1202"/>
    </location>
</feature>
<keyword evidence="11" id="KW-0970">Cilium biogenesis/degradation</keyword>
<keyword evidence="16" id="KW-0966">Cell projection</keyword>
<keyword evidence="17" id="KW-0449">Lipoprotein</keyword>
<feature type="domain" description="Protein kinase" evidence="23">
    <location>
        <begin position="632"/>
        <end position="995"/>
    </location>
</feature>
<evidence type="ECO:0000256" key="15">
    <source>
        <dbReference type="ARBA" id="ARBA00023212"/>
    </source>
</evidence>
<feature type="compositionally biased region" description="Basic and acidic residues" evidence="22">
    <location>
        <begin position="1580"/>
        <end position="1605"/>
    </location>
</feature>
<keyword evidence="15" id="KW-0206">Cytoskeleton</keyword>
<dbReference type="InterPro" id="IPR000408">
    <property type="entry name" value="Reg_chr_condens"/>
</dbReference>
<dbReference type="InterPro" id="IPR009091">
    <property type="entry name" value="RCC1/BLIP-II"/>
</dbReference>
<dbReference type="SMART" id="SM00220">
    <property type="entry name" value="S_TKc"/>
    <property type="match status" value="1"/>
</dbReference>
<dbReference type="GO" id="GO:0005524">
    <property type="term" value="F:ATP binding"/>
    <property type="evidence" value="ECO:0007669"/>
    <property type="project" value="InterPro"/>
</dbReference>
<feature type="compositionally biased region" description="Basic and acidic residues" evidence="22">
    <location>
        <begin position="1479"/>
        <end position="1495"/>
    </location>
</feature>
<evidence type="ECO:0000313" key="24">
    <source>
        <dbReference type="EMBL" id="PVD28047.1"/>
    </source>
</evidence>
<keyword evidence="5" id="KW-0488">Methylation</keyword>
<feature type="compositionally biased region" description="Acidic residues" evidence="22">
    <location>
        <begin position="1662"/>
        <end position="1678"/>
    </location>
</feature>
<dbReference type="GO" id="GO:0005813">
    <property type="term" value="C:centrosome"/>
    <property type="evidence" value="ECO:0007669"/>
    <property type="project" value="UniProtKB-SubCell"/>
</dbReference>
<evidence type="ECO:0000256" key="7">
    <source>
        <dbReference type="ARBA" id="ARBA00022553"/>
    </source>
</evidence>
<feature type="compositionally biased region" description="Basic and acidic residues" evidence="22">
    <location>
        <begin position="1699"/>
        <end position="1735"/>
    </location>
</feature>
<evidence type="ECO:0000256" key="20">
    <source>
        <dbReference type="ARBA" id="ARBA00073293"/>
    </source>
</evidence>
<feature type="compositionally biased region" description="Polar residues" evidence="22">
    <location>
        <begin position="168"/>
        <end position="183"/>
    </location>
</feature>
<name>A0A2T7P3P2_POMCA</name>
<keyword evidence="14" id="KW-0969">Cilium</keyword>
<keyword evidence="19" id="KW-0844">Vision</keyword>
<dbReference type="Gene3D" id="1.10.510.10">
    <property type="entry name" value="Transferase(Phosphotransferase) domain 1"/>
    <property type="match status" value="1"/>
</dbReference>
<keyword evidence="25" id="KW-1185">Reference proteome</keyword>
<dbReference type="GO" id="GO:0005794">
    <property type="term" value="C:Golgi apparatus"/>
    <property type="evidence" value="ECO:0007669"/>
    <property type="project" value="UniProtKB-SubCell"/>
</dbReference>
<feature type="compositionally biased region" description="Acidic residues" evidence="22">
    <location>
        <begin position="1496"/>
        <end position="1509"/>
    </location>
</feature>
<evidence type="ECO:0000256" key="12">
    <source>
        <dbReference type="ARBA" id="ARBA00022846"/>
    </source>
</evidence>
<dbReference type="GO" id="GO:0005929">
    <property type="term" value="C:cilium"/>
    <property type="evidence" value="ECO:0007669"/>
    <property type="project" value="UniProtKB-ARBA"/>
</dbReference>
<feature type="compositionally biased region" description="Polar residues" evidence="22">
    <location>
        <begin position="246"/>
        <end position="269"/>
    </location>
</feature>
<evidence type="ECO:0000256" key="2">
    <source>
        <dbReference type="ARBA" id="ARBA00004300"/>
    </source>
</evidence>
<feature type="repeat" description="RCC1" evidence="21">
    <location>
        <begin position="1049"/>
        <end position="1100"/>
    </location>
</feature>
<dbReference type="PRINTS" id="PR00633">
    <property type="entry name" value="RCCNDNSATION"/>
</dbReference>
<dbReference type="InterPro" id="IPR058923">
    <property type="entry name" value="RCC1-like_dom"/>
</dbReference>
<dbReference type="PANTHER" id="PTHR22872">
    <property type="entry name" value="BTK-BINDING PROTEIN-RELATED"/>
    <property type="match status" value="1"/>
</dbReference>
<keyword evidence="10" id="KW-0677">Repeat</keyword>
<dbReference type="GO" id="GO:0005085">
    <property type="term" value="F:guanyl-nucleotide exchange factor activity"/>
    <property type="evidence" value="ECO:0007669"/>
    <property type="project" value="UniProtKB-KW"/>
</dbReference>
<dbReference type="GO" id="GO:0004672">
    <property type="term" value="F:protein kinase activity"/>
    <property type="evidence" value="ECO:0007669"/>
    <property type="project" value="InterPro"/>
</dbReference>
<dbReference type="Pfam" id="PF25390">
    <property type="entry name" value="WD40_RLD"/>
    <property type="match status" value="1"/>
</dbReference>
<reference evidence="24 25" key="1">
    <citation type="submission" date="2018-04" db="EMBL/GenBank/DDBJ databases">
        <title>The genome of golden apple snail Pomacea canaliculata provides insight into stress tolerance and invasive adaptation.</title>
        <authorList>
            <person name="Liu C."/>
            <person name="Liu B."/>
            <person name="Ren Y."/>
            <person name="Zhang Y."/>
            <person name="Wang H."/>
            <person name="Li S."/>
            <person name="Jiang F."/>
            <person name="Yin L."/>
            <person name="Zhang G."/>
            <person name="Qian W."/>
            <person name="Fan W."/>
        </authorList>
    </citation>
    <scope>NUCLEOTIDE SEQUENCE [LARGE SCALE GENOMIC DNA]</scope>
    <source>
        <strain evidence="24">SZHN2017</strain>
        <tissue evidence="24">Muscle</tissue>
    </source>
</reference>
<keyword evidence="9" id="KW-0344">Guanine-nucleotide releasing factor</keyword>
<feature type="compositionally biased region" description="Basic and acidic residues" evidence="22">
    <location>
        <begin position="1531"/>
        <end position="1569"/>
    </location>
</feature>
<proteinExistence type="predicted"/>
<keyword evidence="18" id="KW-0636">Prenylation</keyword>
<feature type="compositionally biased region" description="Basic and acidic residues" evidence="22">
    <location>
        <begin position="1510"/>
        <end position="1524"/>
    </location>
</feature>
<dbReference type="GO" id="GO:0030030">
    <property type="term" value="P:cell projection organization"/>
    <property type="evidence" value="ECO:0007669"/>
    <property type="project" value="UniProtKB-KW"/>
</dbReference>
<feature type="repeat" description="RCC1" evidence="21">
    <location>
        <begin position="1255"/>
        <end position="1305"/>
    </location>
</feature>
<dbReference type="EMBL" id="PZQS01000006">
    <property type="protein sequence ID" value="PVD28047.1"/>
    <property type="molecule type" value="Genomic_DNA"/>
</dbReference>
<gene>
    <name evidence="24" type="ORF">C0Q70_10628</name>
</gene>
<evidence type="ECO:0000256" key="9">
    <source>
        <dbReference type="ARBA" id="ARBA00022658"/>
    </source>
</evidence>
<feature type="compositionally biased region" description="Acidic residues" evidence="22">
    <location>
        <begin position="1460"/>
        <end position="1478"/>
    </location>
</feature>
<evidence type="ECO:0000256" key="14">
    <source>
        <dbReference type="ARBA" id="ARBA00023069"/>
    </source>
</evidence>
<evidence type="ECO:0000256" key="8">
    <source>
        <dbReference type="ARBA" id="ARBA00022606"/>
    </source>
</evidence>
<comment type="subcellular location">
    <subcellularLocation>
        <location evidence="1">Cytoplasm</location>
        <location evidence="1">Cytoskeleton</location>
        <location evidence="1">Cilium basal body</location>
    </subcellularLocation>
    <subcellularLocation>
        <location evidence="4">Cytoplasm</location>
        <location evidence="4">Cytoskeleton</location>
        <location evidence="4">Flagellum axoneme</location>
    </subcellularLocation>
    <subcellularLocation>
        <location evidence="2">Cytoplasm</location>
        <location evidence="2">Cytoskeleton</location>
        <location evidence="2">Microtubule organizing center</location>
        <location evidence="2">Centrosome</location>
    </subcellularLocation>
    <subcellularLocation>
        <location evidence="3">Golgi apparatus</location>
    </subcellularLocation>
</comment>
<keyword evidence="7" id="KW-0597">Phosphoprotein</keyword>
<evidence type="ECO:0000256" key="22">
    <source>
        <dbReference type="SAM" id="MobiDB-lite"/>
    </source>
</evidence>
<evidence type="ECO:0000256" key="4">
    <source>
        <dbReference type="ARBA" id="ARBA00004611"/>
    </source>
</evidence>
<dbReference type="Gene3D" id="2.130.10.30">
    <property type="entry name" value="Regulator of chromosome condensation 1/beta-lactamase-inhibitor protein II"/>
    <property type="match status" value="1"/>
</dbReference>
<keyword evidence="8" id="KW-0716">Sensory transduction</keyword>
<dbReference type="PROSITE" id="PS00626">
    <property type="entry name" value="RCC1_2"/>
    <property type="match status" value="4"/>
</dbReference>
<feature type="region of interest" description="Disordered" evidence="22">
    <location>
        <begin position="230"/>
        <end position="273"/>
    </location>
</feature>
<dbReference type="PANTHER" id="PTHR22872:SF9">
    <property type="entry name" value="X-LINKED RETINITIS PIGMENTOSA GTPASE REGULATOR"/>
    <property type="match status" value="1"/>
</dbReference>
<dbReference type="GO" id="GO:0007601">
    <property type="term" value="P:visual perception"/>
    <property type="evidence" value="ECO:0007669"/>
    <property type="project" value="UniProtKB-KW"/>
</dbReference>
<evidence type="ECO:0000256" key="17">
    <source>
        <dbReference type="ARBA" id="ARBA00023288"/>
    </source>
</evidence>
<comment type="caution">
    <text evidence="24">The sequence shown here is derived from an EMBL/GenBank/DDBJ whole genome shotgun (WGS) entry which is preliminary data.</text>
</comment>
<evidence type="ECO:0000256" key="18">
    <source>
        <dbReference type="ARBA" id="ARBA00023289"/>
    </source>
</evidence>
<dbReference type="SUPFAM" id="SSF56112">
    <property type="entry name" value="Protein kinase-like (PK-like)"/>
    <property type="match status" value="1"/>
</dbReference>
<evidence type="ECO:0000256" key="11">
    <source>
        <dbReference type="ARBA" id="ARBA00022794"/>
    </source>
</evidence>
<accession>A0A2T7P3P2</accession>
<keyword evidence="6" id="KW-0963">Cytoplasm</keyword>
<evidence type="ECO:0000256" key="3">
    <source>
        <dbReference type="ARBA" id="ARBA00004555"/>
    </source>
</evidence>
<organism evidence="24 25">
    <name type="scientific">Pomacea canaliculata</name>
    <name type="common">Golden apple snail</name>
    <dbReference type="NCBI Taxonomy" id="400727"/>
    <lineage>
        <taxon>Eukaryota</taxon>
        <taxon>Metazoa</taxon>
        <taxon>Spiralia</taxon>
        <taxon>Lophotrochozoa</taxon>
        <taxon>Mollusca</taxon>
        <taxon>Gastropoda</taxon>
        <taxon>Caenogastropoda</taxon>
        <taxon>Architaenioglossa</taxon>
        <taxon>Ampullarioidea</taxon>
        <taxon>Ampullariidae</taxon>
        <taxon>Pomacea</taxon>
    </lineage>
</organism>
<feature type="repeat" description="RCC1" evidence="21">
    <location>
        <begin position="1007"/>
        <end position="1048"/>
    </location>
</feature>
<feature type="region of interest" description="Disordered" evidence="22">
    <location>
        <begin position="1452"/>
        <end position="1739"/>
    </location>
</feature>
<keyword evidence="12" id="KW-0282">Flagellum</keyword>
<dbReference type="Proteomes" id="UP000245119">
    <property type="component" value="Linkage Group LG6"/>
</dbReference>
<keyword evidence="13" id="KW-0333">Golgi apparatus</keyword>
<feature type="repeat" description="RCC1" evidence="21">
    <location>
        <begin position="1101"/>
        <end position="1152"/>
    </location>
</feature>
<evidence type="ECO:0000256" key="10">
    <source>
        <dbReference type="ARBA" id="ARBA00022737"/>
    </source>
</evidence>
<evidence type="ECO:0000256" key="19">
    <source>
        <dbReference type="ARBA" id="ARBA00023305"/>
    </source>
</evidence>
<feature type="repeat" description="RCC1" evidence="21">
    <location>
        <begin position="1203"/>
        <end position="1254"/>
    </location>
</feature>
<evidence type="ECO:0000256" key="5">
    <source>
        <dbReference type="ARBA" id="ARBA00022481"/>
    </source>
</evidence>
<dbReference type="InterPro" id="IPR051625">
    <property type="entry name" value="Signaling_Regulatory_Domain"/>
</dbReference>
<evidence type="ECO:0000259" key="23">
    <source>
        <dbReference type="PROSITE" id="PS50011"/>
    </source>
</evidence>
<evidence type="ECO:0000256" key="21">
    <source>
        <dbReference type="PROSITE-ProRule" id="PRU00235"/>
    </source>
</evidence>
<evidence type="ECO:0000256" key="1">
    <source>
        <dbReference type="ARBA" id="ARBA00004120"/>
    </source>
</evidence>
<dbReference type="SUPFAM" id="SSF50985">
    <property type="entry name" value="RCC1/BLIP-II"/>
    <property type="match status" value="1"/>
</dbReference>
<feature type="repeat" description="RCC1" evidence="21">
    <location>
        <begin position="1306"/>
        <end position="1359"/>
    </location>
</feature>
<dbReference type="FunFam" id="2.130.10.30:FF:000013">
    <property type="entry name" value="Retinitis pigmentosa GTPase regulator isoform 1"/>
    <property type="match status" value="1"/>
</dbReference>
<evidence type="ECO:0000313" key="25">
    <source>
        <dbReference type="Proteomes" id="UP000245119"/>
    </source>
</evidence>
<dbReference type="OrthoDB" id="10253607at2759"/>
<feature type="region of interest" description="Disordered" evidence="22">
    <location>
        <begin position="162"/>
        <end position="183"/>
    </location>
</feature>
<dbReference type="PROSITE" id="PS50012">
    <property type="entry name" value="RCC1_3"/>
    <property type="match status" value="7"/>
</dbReference>
<feature type="compositionally biased region" description="Basic and acidic residues" evidence="22">
    <location>
        <begin position="1614"/>
        <end position="1661"/>
    </location>
</feature>
<dbReference type="InterPro" id="IPR011009">
    <property type="entry name" value="Kinase-like_dom_sf"/>
</dbReference>
<evidence type="ECO:0000256" key="6">
    <source>
        <dbReference type="ARBA" id="ARBA00022490"/>
    </source>
</evidence>
<dbReference type="PROSITE" id="PS50011">
    <property type="entry name" value="PROTEIN_KINASE_DOM"/>
    <property type="match status" value="1"/>
</dbReference>
<dbReference type="STRING" id="400727.A0A2T7P3P2"/>
<protein>
    <recommendedName>
        <fullName evidence="20">X-linked retinitis pigmentosa GTPase regulator</fullName>
    </recommendedName>
</protein>
<sequence>MSSLYKSDENIQVHCNSLEESRKSHLWKPKASCNCTHRFSEPTSVSYLGELSVQNDEKSASSRNRLPNISSFTAKADSIDIPDDGQATEDSVFPENWHNVGRARILLHQRSLSVPAKLPDVIQEASCQPDESSPDILSKNNFLKCWCGHTRNVSILKVNNEGKEQDAGTESNTTKVPKDSSCSSVVNGNETKRLFEGQVHYEKCLNTATTGRRKKSVTFEDLSTADIKNLISPEGRERRNHFRSSGYGSLSDGSRTSQASTHSTISDQESVILEEPLERQISLMSLPEMTRLDDDGEGSNDGQFETSDIACTSMIVDGSIHSSDEADKFCWGACHKDPTASVQREANEAHCQGQCTYKKESETQSVLHQRADVSATSRTPDFSSTAEIPDQSIVMADRGRGCMECITKQDDDECLSASSSADDFKFTDLPFRQKCPSQDTVGSFTVKRSIPAEASLYQTKFSPKTNEECQREFFERIFMERMQNFDPAKEDMADVFEWLKNNMQEALSPSPRSPFFPTEGSPQTLKQLVPPGVLNALGITCPPVADAKTLATKSAQGGHILPSSQSHRPFANSRIDEQRSQAETLSESFVILNPEVQQPNSTTTQAAKQQTLPAVVTEYVNQHESIFYSKNYPSGSSFGTGVGSSYMECIIGCSQCCEKNCDDLTCAELQKSINNLKEAIKIGHKLSKENEMVLKLLYQHYNECDLPNCRVAWCRLISRWCKQGRKSPKEVILSSLVKPFHALNSFIPQWVEFSRKFLKLDINLPWNRMPQEGQDWFVQYLLSQTHSVVRASLLSSGTASSCQDWVLKMTMLHDSNNQIEVLESLRELQNSDAIKVIANHLWAAADRGNDLLLVCTEYISGSNFIIERRSHLIKMTNLTSSVCLLGKNADIGAIKLSLPADIIPPELFVVGGELELGSDSWGMGCLLHEMLTGVRPWYSLRHCNSQETGLQILKQLSSLSLNVPDHAERLLKGCWERSPKQRPLLKEMRFYDTKMAAADDSDIPESGAVFTFGKSKFAENLPNKFWVKNDQVKHIACGDEHTALIAESGRVFMFGHNDWGQLGIGPQKIADRPSCIKLLKQEKSQLVACGRSHTIIATESGKVYTFGSNSDGQLGTAGGSDTSVPQQVKKLGPANYKMLGAGVYHSMALTEDGKLFVWGANGEGQLGLGEIDPCPEPQELVVGQRITCISCGYYHSALVTENGKLYTFGESENGKLGLGDSVIEANIPQHVSTIPEKVKSVSCGGSHTMVLTEGGNIYAFGDGSSGQLGLGVSRLESSSPCLLKLPFKVSLVSCGENFTALVSEKGQLYTFGDGRHGKLGLGMESFANQFKPSRVERFSKFIVNSVACGGCHMIVTALPKLENGDIESEDEEIKEDKTHLNGTLKVNGSLELSGSFSARDRRRNASPLPLHRTLPVLGGSRGLPVLNATAPVSKSEASPVKIEAAPRKMLRTVKVSVPEGQDEDLSEEESDEEDEESLDDSKDREGNCEEKKPKDDENETEVEEEEIEEDMKKDTDLQIEKSSSEEETEKEEVISNEDKTENDDKALQADLLPVDKDDNKDTGGEKKDEAEDEASESESVEDKKSKKEKKEDKKGEQEEEKEGKKKDKKKKDKGKKEKNKEEEEDKSGDGKKDKDAKKEKKGKDKKVTKDKKKGKEDMKEEKEEEEEDEKEEEEEEEDKGNAKKEKKKKKEDVVDEENNENKDKKKDKNAKDAKKDTKDEDAKKDNEEKKEETPVTKKRLLRTRFIQTGTKARSEVAQIHVLISTPS</sequence>
<evidence type="ECO:0000256" key="13">
    <source>
        <dbReference type="ARBA" id="ARBA00023034"/>
    </source>
</evidence>
<feature type="compositionally biased region" description="Acidic residues" evidence="22">
    <location>
        <begin position="1570"/>
        <end position="1579"/>
    </location>
</feature>
<evidence type="ECO:0000256" key="16">
    <source>
        <dbReference type="ARBA" id="ARBA00023273"/>
    </source>
</evidence>